<keyword evidence="9" id="KW-1185">Reference proteome</keyword>
<evidence type="ECO:0000256" key="4">
    <source>
        <dbReference type="ARBA" id="ARBA00022679"/>
    </source>
</evidence>
<dbReference type="InterPro" id="IPR004557">
    <property type="entry name" value="PrmC-related"/>
</dbReference>
<evidence type="ECO:0000256" key="1">
    <source>
        <dbReference type="ARBA" id="ARBA00004123"/>
    </source>
</evidence>
<dbReference type="GO" id="GO:0003676">
    <property type="term" value="F:nucleic acid binding"/>
    <property type="evidence" value="ECO:0007669"/>
    <property type="project" value="InterPro"/>
</dbReference>
<evidence type="ECO:0000256" key="6">
    <source>
        <dbReference type="ARBA" id="ARBA00023242"/>
    </source>
</evidence>
<sequence length="232" mass="25058">MLPTPSLGHLSKHDYLKVYEPAEDTFIFLDALEQDADELRRREPRLIVEIGSGSGCVSAFIAQILGDGAAAVLCTDINSFASECTRKTGAANKTHLEPVVTHMLSALSSRAQGAERAAGLIDVLLFNPPYVPTTEEEEAIAQREGALAGSWAGGSMGTNLLNDLITSVDRRERGGIETVLSPGGVFYFVAIKQNDPDALVKQLRDRGLDADIALSRRAGREHLFIIRARKSV</sequence>
<dbReference type="PROSITE" id="PS00092">
    <property type="entry name" value="N6_MTASE"/>
    <property type="match status" value="1"/>
</dbReference>
<reference evidence="8 9" key="1">
    <citation type="journal article" date="2018" name="Mol. Biol. Evol.">
        <title>Broad Genomic Sampling Reveals a Smut Pathogenic Ancestry of the Fungal Clade Ustilaginomycotina.</title>
        <authorList>
            <person name="Kijpornyongpan T."/>
            <person name="Mondo S.J."/>
            <person name="Barry K."/>
            <person name="Sandor L."/>
            <person name="Lee J."/>
            <person name="Lipzen A."/>
            <person name="Pangilinan J."/>
            <person name="LaButti K."/>
            <person name="Hainaut M."/>
            <person name="Henrissat B."/>
            <person name="Grigoriev I.V."/>
            <person name="Spatafora J.W."/>
            <person name="Aime M.C."/>
        </authorList>
    </citation>
    <scope>NUCLEOTIDE SEQUENCE [LARGE SCALE GENOMIC DNA]</scope>
    <source>
        <strain evidence="8 9">MCA 5214</strain>
    </source>
</reference>
<dbReference type="InterPro" id="IPR007848">
    <property type="entry name" value="Small_mtfrase_dom"/>
</dbReference>
<dbReference type="GO" id="GO:0008757">
    <property type="term" value="F:S-adenosylmethionine-dependent methyltransferase activity"/>
    <property type="evidence" value="ECO:0007669"/>
    <property type="project" value="TreeGrafter"/>
</dbReference>
<dbReference type="GeneID" id="37027025"/>
<name>A0A316UZP7_9BASI</name>
<dbReference type="PANTHER" id="PTHR45875">
    <property type="entry name" value="METHYLTRANSFERASE N6AMT1"/>
    <property type="match status" value="1"/>
</dbReference>
<evidence type="ECO:0000256" key="2">
    <source>
        <dbReference type="ARBA" id="ARBA00006149"/>
    </source>
</evidence>
<evidence type="ECO:0000313" key="9">
    <source>
        <dbReference type="Proteomes" id="UP000245884"/>
    </source>
</evidence>
<dbReference type="SUPFAM" id="SSF53335">
    <property type="entry name" value="S-adenosyl-L-methionine-dependent methyltransferases"/>
    <property type="match status" value="1"/>
</dbReference>
<proteinExistence type="inferred from homology"/>
<keyword evidence="5" id="KW-0949">S-adenosyl-L-methionine</keyword>
<dbReference type="InterPro" id="IPR052190">
    <property type="entry name" value="Euk-Arch_PrmC-MTase"/>
</dbReference>
<dbReference type="Proteomes" id="UP000245884">
    <property type="component" value="Unassembled WGS sequence"/>
</dbReference>
<evidence type="ECO:0000256" key="3">
    <source>
        <dbReference type="ARBA" id="ARBA00022603"/>
    </source>
</evidence>
<evidence type="ECO:0000259" key="7">
    <source>
        <dbReference type="Pfam" id="PF05175"/>
    </source>
</evidence>
<evidence type="ECO:0000256" key="5">
    <source>
        <dbReference type="ARBA" id="ARBA00022691"/>
    </source>
</evidence>
<comment type="subcellular location">
    <subcellularLocation>
        <location evidence="1">Nucleus</location>
    </subcellularLocation>
</comment>
<organism evidence="8 9">
    <name type="scientific">Jaminaea rosea</name>
    <dbReference type="NCBI Taxonomy" id="1569628"/>
    <lineage>
        <taxon>Eukaryota</taxon>
        <taxon>Fungi</taxon>
        <taxon>Dikarya</taxon>
        <taxon>Basidiomycota</taxon>
        <taxon>Ustilaginomycotina</taxon>
        <taxon>Exobasidiomycetes</taxon>
        <taxon>Microstromatales</taxon>
        <taxon>Microstromatales incertae sedis</taxon>
        <taxon>Jaminaea</taxon>
    </lineage>
</organism>
<gene>
    <name evidence="8" type="ORF">BDZ90DRAFT_229758</name>
</gene>
<dbReference type="EMBL" id="KZ819662">
    <property type="protein sequence ID" value="PWN30766.1"/>
    <property type="molecule type" value="Genomic_DNA"/>
</dbReference>
<dbReference type="GO" id="GO:0005634">
    <property type="term" value="C:nucleus"/>
    <property type="evidence" value="ECO:0007669"/>
    <property type="project" value="UniProtKB-SubCell"/>
</dbReference>
<keyword evidence="4" id="KW-0808">Transferase</keyword>
<dbReference type="Gene3D" id="3.40.50.150">
    <property type="entry name" value="Vaccinia Virus protein VP39"/>
    <property type="match status" value="1"/>
</dbReference>
<dbReference type="GO" id="GO:0035657">
    <property type="term" value="C:eRF1 methyltransferase complex"/>
    <property type="evidence" value="ECO:0007669"/>
    <property type="project" value="TreeGrafter"/>
</dbReference>
<comment type="similarity">
    <text evidence="2">Belongs to the eukaryotic/archaeal PrmC-related family.</text>
</comment>
<feature type="domain" description="Methyltransferase small" evidence="7">
    <location>
        <begin position="39"/>
        <end position="143"/>
    </location>
</feature>
<dbReference type="OrthoDB" id="406152at2759"/>
<dbReference type="Pfam" id="PF05175">
    <property type="entry name" value="MTS"/>
    <property type="match status" value="1"/>
</dbReference>
<protein>
    <submittedName>
        <fullName evidence="8">Putative methylase</fullName>
    </submittedName>
</protein>
<accession>A0A316UZP7</accession>
<keyword evidence="3 8" id="KW-0489">Methyltransferase</keyword>
<dbReference type="InterPro" id="IPR029063">
    <property type="entry name" value="SAM-dependent_MTases_sf"/>
</dbReference>
<dbReference type="STRING" id="1569628.A0A316UZP7"/>
<dbReference type="NCBIfam" id="TIGR00537">
    <property type="entry name" value="hemK_rel_arch"/>
    <property type="match status" value="1"/>
</dbReference>
<dbReference type="FunFam" id="3.40.50.150:FF:000077">
    <property type="entry name" value="HemK methyltransferase family member 2"/>
    <property type="match status" value="1"/>
</dbReference>
<dbReference type="GO" id="GO:0008276">
    <property type="term" value="F:protein methyltransferase activity"/>
    <property type="evidence" value="ECO:0007669"/>
    <property type="project" value="TreeGrafter"/>
</dbReference>
<keyword evidence="6" id="KW-0539">Nucleus</keyword>
<dbReference type="AlphaFoldDB" id="A0A316UZP7"/>
<dbReference type="InterPro" id="IPR002052">
    <property type="entry name" value="DNA_methylase_N6_adenine_CS"/>
</dbReference>
<dbReference type="RefSeq" id="XP_025365378.1">
    <property type="nucleotide sequence ID" value="XM_025505202.1"/>
</dbReference>
<dbReference type="PANTHER" id="PTHR45875:SF1">
    <property type="entry name" value="METHYLTRANSFERASE N6AMT1"/>
    <property type="match status" value="1"/>
</dbReference>
<dbReference type="GO" id="GO:0032259">
    <property type="term" value="P:methylation"/>
    <property type="evidence" value="ECO:0007669"/>
    <property type="project" value="UniProtKB-KW"/>
</dbReference>
<evidence type="ECO:0000313" key="8">
    <source>
        <dbReference type="EMBL" id="PWN30766.1"/>
    </source>
</evidence>